<evidence type="ECO:0000313" key="5">
    <source>
        <dbReference type="Proteomes" id="UP000608890"/>
    </source>
</evidence>
<dbReference type="InterPro" id="IPR018392">
    <property type="entry name" value="LysM"/>
</dbReference>
<evidence type="ECO:0000256" key="2">
    <source>
        <dbReference type="SAM" id="Phobius"/>
    </source>
</evidence>
<sequence>MTRNSPSAGHAGAGILHRLAAQLGILATLGGIPYALYALAGNPLPDHIPSWSQLGELLTTRDDGGLFLTAIAWAGWIGWTSFALPLLVEIVCHVFRWRPPRLLGLAWQQRRAAALVAAALSIGAAPAVASAAAVTMPAAPPGIAATAYGQEGIALTATHTVTSGADANQRPAADSRATYVVARGDWLYYIAERTLGDGDRYVDIAKLNPEMKKADPRFPDHIVPGQRLRLPADTDDRGSRRHATGTIRKPSKPPATEEAPVPESTPGRVAPATPPPPSSDPTPEASTPPTATPDSTSTTPTAAAEEDPPDADTDDSDFDAVLPISAALATAGLLAALLLIRLTQRRRRQRQHRRPGRRIPTPHPVTERQVRAAAQPVDVNRLDHALRALATGLRDHDPADLPDLAAAWLSAGEVHLMLAHANTSAPPPFQTDSTAMSWMLPATATLPDVDDTLAPLPVLVTVASRPGGDHLLIDLERTGLLAISGDTERAADLIRYIAAELATNQWSDDAEVVLVGFEPVDAENLITIGGNRITAATSTAEAIERARRRVAANAKAMTDSGITSTLAGRIGDIVADAWMPHVLLIADGADAEEQLTTLETELRLAGRCGVAVAAVTDTTTTWQVGVNNEGSLAIDWLSITNTTATRLPRDQLARLAPVMRAARAAAPTADEQVPAAPEPDPWAEGTDAHGHLLDDSDAPARDQDEQLEENGERDDPVAGHPTTDERVQEGLPAVPETDRTPVSAQAGTTATQPVDIQALAPISEAARARTTTPASRRELHDPTLDEDVDAWYRPDPYRPRIAILGPVEVEAAGEPPDERIRFYSELVVYLAQRGRAGATGDQIDDAIWPDRGVNARSRRVAISKVRRWLGENADGVQWLPPNAGPDRLYRLTPGVLLDWQLFRRLRARGEARGEAGADDLRRALELVRGEPLAGAELPYSSGYRNPYTWLPGSDVQPHNLASAIVDTAHQLVNLYLRVGDTSGARWAVERAWLADPARSDDHPWLDAMRVAHADNRSAELRALLDDLVRTREVEVPEDLSPDTYAALRELVGNLLRVG</sequence>
<feature type="region of interest" description="Disordered" evidence="1">
    <location>
        <begin position="212"/>
        <end position="317"/>
    </location>
</feature>
<feature type="transmembrane region" description="Helical" evidence="2">
    <location>
        <begin position="112"/>
        <end position="134"/>
    </location>
</feature>
<organism evidence="4 5">
    <name type="scientific">Micromonospora sonchi</name>
    <dbReference type="NCBI Taxonomy" id="1763543"/>
    <lineage>
        <taxon>Bacteria</taxon>
        <taxon>Bacillati</taxon>
        <taxon>Actinomycetota</taxon>
        <taxon>Actinomycetes</taxon>
        <taxon>Micromonosporales</taxon>
        <taxon>Micromonosporaceae</taxon>
        <taxon>Micromonospora</taxon>
    </lineage>
</organism>
<evidence type="ECO:0000313" key="4">
    <source>
        <dbReference type="EMBL" id="GGM67103.1"/>
    </source>
</evidence>
<feature type="compositionally biased region" description="Basic and acidic residues" evidence="1">
    <location>
        <begin position="713"/>
        <end position="728"/>
    </location>
</feature>
<comment type="caution">
    <text evidence="4">The sequence shown here is derived from an EMBL/GenBank/DDBJ whole genome shotgun (WGS) entry which is preliminary data.</text>
</comment>
<reference evidence="4" key="1">
    <citation type="journal article" date="2014" name="Int. J. Syst. Evol. Microbiol.">
        <title>Complete genome sequence of Corynebacterium casei LMG S-19264T (=DSM 44701T), isolated from a smear-ripened cheese.</title>
        <authorList>
            <consortium name="US DOE Joint Genome Institute (JGI-PGF)"/>
            <person name="Walter F."/>
            <person name="Albersmeier A."/>
            <person name="Kalinowski J."/>
            <person name="Ruckert C."/>
        </authorList>
    </citation>
    <scope>NUCLEOTIDE SEQUENCE</scope>
    <source>
        <strain evidence="4">CGMCC 4.7312</strain>
    </source>
</reference>
<dbReference type="CDD" id="cd00118">
    <property type="entry name" value="LysM"/>
    <property type="match status" value="1"/>
</dbReference>
<keyword evidence="5" id="KW-1185">Reference proteome</keyword>
<protein>
    <submittedName>
        <fullName evidence="4">Membrane protein</fullName>
    </submittedName>
</protein>
<dbReference type="SMART" id="SM01043">
    <property type="entry name" value="BTAD"/>
    <property type="match status" value="1"/>
</dbReference>
<accession>A0A917X3T2</accession>
<dbReference type="Gene3D" id="1.10.10.10">
    <property type="entry name" value="Winged helix-like DNA-binding domain superfamily/Winged helix DNA-binding domain"/>
    <property type="match status" value="1"/>
</dbReference>
<dbReference type="AlphaFoldDB" id="A0A917X3T2"/>
<evidence type="ECO:0000256" key="1">
    <source>
        <dbReference type="SAM" id="MobiDB-lite"/>
    </source>
</evidence>
<feature type="domain" description="LysM" evidence="3">
    <location>
        <begin position="177"/>
        <end position="230"/>
    </location>
</feature>
<feature type="transmembrane region" description="Helical" evidence="2">
    <location>
        <begin position="20"/>
        <end position="40"/>
    </location>
</feature>
<dbReference type="RefSeq" id="WP_189050608.1">
    <property type="nucleotide sequence ID" value="NZ_BMNB01000055.1"/>
</dbReference>
<feature type="region of interest" description="Disordered" evidence="1">
    <location>
        <begin position="663"/>
        <end position="750"/>
    </location>
</feature>
<dbReference type="Proteomes" id="UP000608890">
    <property type="component" value="Unassembled WGS sequence"/>
</dbReference>
<dbReference type="PANTHER" id="PTHR34700">
    <property type="entry name" value="POTASSIUM BINDING PROTEIN KBP"/>
    <property type="match status" value="1"/>
</dbReference>
<proteinExistence type="predicted"/>
<feature type="compositionally biased region" description="Basic and acidic residues" evidence="1">
    <location>
        <begin position="686"/>
        <end position="704"/>
    </location>
</feature>
<feature type="compositionally biased region" description="Low complexity" evidence="1">
    <location>
        <begin position="281"/>
        <end position="303"/>
    </location>
</feature>
<dbReference type="PANTHER" id="PTHR34700:SF3">
    <property type="entry name" value="PHAGE-LIKE ELEMENT PBSX PROTEIN XKDQ"/>
    <property type="match status" value="1"/>
</dbReference>
<dbReference type="InterPro" id="IPR005158">
    <property type="entry name" value="BTAD"/>
</dbReference>
<dbReference type="InterPro" id="IPR036779">
    <property type="entry name" value="LysM_dom_sf"/>
</dbReference>
<feature type="transmembrane region" description="Helical" evidence="2">
    <location>
        <begin position="66"/>
        <end position="91"/>
    </location>
</feature>
<gene>
    <name evidence="4" type="ORF">GCM10011608_60530</name>
</gene>
<reference evidence="4" key="2">
    <citation type="submission" date="2020-09" db="EMBL/GenBank/DDBJ databases">
        <authorList>
            <person name="Sun Q."/>
            <person name="Zhou Y."/>
        </authorList>
    </citation>
    <scope>NUCLEOTIDE SEQUENCE</scope>
    <source>
        <strain evidence="4">CGMCC 4.7312</strain>
    </source>
</reference>
<dbReference type="EMBL" id="BMNB01000055">
    <property type="protein sequence ID" value="GGM67103.1"/>
    <property type="molecule type" value="Genomic_DNA"/>
</dbReference>
<keyword evidence="2" id="KW-1133">Transmembrane helix</keyword>
<name>A0A917X3T2_9ACTN</name>
<dbReference type="InterPro" id="IPR052196">
    <property type="entry name" value="Bact_Kbp"/>
</dbReference>
<dbReference type="InterPro" id="IPR036388">
    <property type="entry name" value="WH-like_DNA-bd_sf"/>
</dbReference>
<dbReference type="Gene3D" id="3.10.350.10">
    <property type="entry name" value="LysM domain"/>
    <property type="match status" value="1"/>
</dbReference>
<dbReference type="PROSITE" id="PS51782">
    <property type="entry name" value="LYSM"/>
    <property type="match status" value="1"/>
</dbReference>
<keyword evidence="2" id="KW-0472">Membrane</keyword>
<feature type="compositionally biased region" description="Polar residues" evidence="1">
    <location>
        <begin position="740"/>
        <end position="750"/>
    </location>
</feature>
<evidence type="ECO:0000259" key="3">
    <source>
        <dbReference type="PROSITE" id="PS51782"/>
    </source>
</evidence>
<feature type="compositionally biased region" description="Acidic residues" evidence="1">
    <location>
        <begin position="304"/>
        <end position="317"/>
    </location>
</feature>
<keyword evidence="2" id="KW-0812">Transmembrane</keyword>